<dbReference type="InterPro" id="IPR058031">
    <property type="entry name" value="AAA_lid_NorR"/>
</dbReference>
<dbReference type="RefSeq" id="WP_227909549.1">
    <property type="nucleotide sequence ID" value="NZ_CABMIZ010000002.1"/>
</dbReference>
<dbReference type="InterPro" id="IPR025943">
    <property type="entry name" value="Sigma_54_int_dom_ATP-bd_2"/>
</dbReference>
<name>A0ABY5B2Y2_CLOSE</name>
<dbReference type="InterPro" id="IPR002078">
    <property type="entry name" value="Sigma_54_int"/>
</dbReference>
<dbReference type="PRINTS" id="PR01590">
    <property type="entry name" value="HTHFIS"/>
</dbReference>
<evidence type="ECO:0000256" key="4">
    <source>
        <dbReference type="ARBA" id="ARBA00023125"/>
    </source>
</evidence>
<dbReference type="PANTHER" id="PTHR32071">
    <property type="entry name" value="TRANSCRIPTIONAL REGULATORY PROTEIN"/>
    <property type="match status" value="1"/>
</dbReference>
<dbReference type="PROSITE" id="PS00676">
    <property type="entry name" value="SIGMA54_INTERACT_2"/>
    <property type="match status" value="1"/>
</dbReference>
<keyword evidence="1" id="KW-0547">Nucleotide-binding</keyword>
<reference evidence="7" key="1">
    <citation type="submission" date="2022-06" db="EMBL/GenBank/DDBJ databases">
        <authorList>
            <person name="Holder M.E."/>
            <person name="Ajami N.J."/>
            <person name="Petrosino J.F."/>
        </authorList>
    </citation>
    <scope>NUCLEOTIDE SEQUENCE</scope>
    <source>
        <strain evidence="7">RMA 8861</strain>
    </source>
</reference>
<evidence type="ECO:0000313" key="7">
    <source>
        <dbReference type="EMBL" id="USS00836.1"/>
    </source>
</evidence>
<dbReference type="Gene3D" id="3.40.50.300">
    <property type="entry name" value="P-loop containing nucleotide triphosphate hydrolases"/>
    <property type="match status" value="1"/>
</dbReference>
<evidence type="ECO:0000256" key="5">
    <source>
        <dbReference type="ARBA" id="ARBA00023163"/>
    </source>
</evidence>
<evidence type="ECO:0000256" key="1">
    <source>
        <dbReference type="ARBA" id="ARBA00022741"/>
    </source>
</evidence>
<dbReference type="SUPFAM" id="SSF55785">
    <property type="entry name" value="PYP-like sensor domain (PAS domain)"/>
    <property type="match status" value="1"/>
</dbReference>
<keyword evidence="4" id="KW-0238">DNA-binding</keyword>
<dbReference type="Gene3D" id="3.30.450.20">
    <property type="entry name" value="PAS domain"/>
    <property type="match status" value="1"/>
</dbReference>
<organism evidence="7 8">
    <name type="scientific">Clostridium septicum</name>
    <dbReference type="NCBI Taxonomy" id="1504"/>
    <lineage>
        <taxon>Bacteria</taxon>
        <taxon>Bacillati</taxon>
        <taxon>Bacillota</taxon>
        <taxon>Clostridia</taxon>
        <taxon>Eubacteriales</taxon>
        <taxon>Clostridiaceae</taxon>
        <taxon>Clostridium</taxon>
    </lineage>
</organism>
<dbReference type="InterPro" id="IPR025662">
    <property type="entry name" value="Sigma_54_int_dom_ATP-bd_1"/>
</dbReference>
<keyword evidence="3" id="KW-0805">Transcription regulation</keyword>
<evidence type="ECO:0000256" key="3">
    <source>
        <dbReference type="ARBA" id="ARBA00023015"/>
    </source>
</evidence>
<dbReference type="PANTHER" id="PTHR32071:SF57">
    <property type="entry name" value="C4-DICARBOXYLATE TRANSPORT TRANSCRIPTIONAL REGULATORY PROTEIN DCTD"/>
    <property type="match status" value="1"/>
</dbReference>
<dbReference type="InterPro" id="IPR009057">
    <property type="entry name" value="Homeodomain-like_sf"/>
</dbReference>
<proteinExistence type="predicted"/>
<dbReference type="SMART" id="SM00382">
    <property type="entry name" value="AAA"/>
    <property type="match status" value="1"/>
</dbReference>
<keyword evidence="8" id="KW-1185">Reference proteome</keyword>
<protein>
    <submittedName>
        <fullName evidence="7">Sigma 54-interacting transcriptional regulator</fullName>
    </submittedName>
</protein>
<dbReference type="InterPro" id="IPR002197">
    <property type="entry name" value="HTH_Fis"/>
</dbReference>
<dbReference type="InterPro" id="IPR035965">
    <property type="entry name" value="PAS-like_dom_sf"/>
</dbReference>
<dbReference type="GeneID" id="303560456"/>
<dbReference type="Gene3D" id="1.10.10.60">
    <property type="entry name" value="Homeodomain-like"/>
    <property type="match status" value="1"/>
</dbReference>
<dbReference type="PROSITE" id="PS50045">
    <property type="entry name" value="SIGMA54_INTERACT_4"/>
    <property type="match status" value="1"/>
</dbReference>
<sequence length="458" mass="51307">MSSFSDRKLLESIPLGIMSFSLLGHIEYINDIAKELLGLHDDSCSNINIIYEYPSLFKLLSNNNKDLCVYENIFIPKTNRNLSCHISPIYENCKVQGYIIVFKNINHPINLDNKFSTFQAKYTFEDIIGQSPQIKKVINECKAISKNSSAVLLNGESGSGKELLAQSIHNYSDRSNGPFIAVNCGAIPKNLIESELFGYESGSFTGAKKGGAPGKFELANGGTIFLDEIGEMPLEMQVTLLRVLQESCVTRIGGKNSIDIDVRVIAATNKDLKEEIKNCNFRSDLYYRLSVLPIKVPPLKERIGDVPVLLNHFLNIKSKKLNKSIPKISQNLFKKMISYCWPGNIRELENFVENLVALNGVTTYEIDLAECHCLTYDNLGNIIDTYSLNETPPKIPTNNITPLLALEQAEIKKAICICNGNMTKAASKLGISRNALYNKIKRYNINTNECKISYDEYK</sequence>
<evidence type="ECO:0000259" key="6">
    <source>
        <dbReference type="PROSITE" id="PS50045"/>
    </source>
</evidence>
<keyword evidence="5" id="KW-0804">Transcription</keyword>
<dbReference type="SUPFAM" id="SSF46689">
    <property type="entry name" value="Homeodomain-like"/>
    <property type="match status" value="1"/>
</dbReference>
<dbReference type="InterPro" id="IPR003593">
    <property type="entry name" value="AAA+_ATPase"/>
</dbReference>
<feature type="domain" description="Sigma-54 factor interaction" evidence="6">
    <location>
        <begin position="127"/>
        <end position="357"/>
    </location>
</feature>
<dbReference type="CDD" id="cd00009">
    <property type="entry name" value="AAA"/>
    <property type="match status" value="1"/>
</dbReference>
<accession>A0ABY5B2Y2</accession>
<dbReference type="SUPFAM" id="SSF52540">
    <property type="entry name" value="P-loop containing nucleoside triphosphate hydrolases"/>
    <property type="match status" value="1"/>
</dbReference>
<dbReference type="PROSITE" id="PS00675">
    <property type="entry name" value="SIGMA54_INTERACT_1"/>
    <property type="match status" value="1"/>
</dbReference>
<dbReference type="Pfam" id="PF02954">
    <property type="entry name" value="HTH_8"/>
    <property type="match status" value="1"/>
</dbReference>
<dbReference type="PROSITE" id="PS00688">
    <property type="entry name" value="SIGMA54_INTERACT_3"/>
    <property type="match status" value="1"/>
</dbReference>
<dbReference type="Pfam" id="PF00158">
    <property type="entry name" value="Sigma54_activat"/>
    <property type="match status" value="1"/>
</dbReference>
<dbReference type="EMBL" id="CP099799">
    <property type="protein sequence ID" value="USS00836.1"/>
    <property type="molecule type" value="Genomic_DNA"/>
</dbReference>
<keyword evidence="2" id="KW-0067">ATP-binding</keyword>
<dbReference type="Proteomes" id="UP001055437">
    <property type="component" value="Chromosome"/>
</dbReference>
<evidence type="ECO:0000313" key="8">
    <source>
        <dbReference type="Proteomes" id="UP001055437"/>
    </source>
</evidence>
<dbReference type="Pfam" id="PF25601">
    <property type="entry name" value="AAA_lid_14"/>
    <property type="match status" value="1"/>
</dbReference>
<gene>
    <name evidence="7" type="ORF">NH397_15520</name>
</gene>
<evidence type="ECO:0000256" key="2">
    <source>
        <dbReference type="ARBA" id="ARBA00022840"/>
    </source>
</evidence>
<dbReference type="InterPro" id="IPR027417">
    <property type="entry name" value="P-loop_NTPase"/>
</dbReference>
<dbReference type="InterPro" id="IPR025944">
    <property type="entry name" value="Sigma_54_int_dom_CS"/>
</dbReference>
<dbReference type="Gene3D" id="1.10.8.60">
    <property type="match status" value="1"/>
</dbReference>